<sequence length="222" mass="24336">MTKKKMMALMTSLLLVILVIAGCGNKSVSAEKAGSLLIDRFVYDKESKAFKTTFSNAKELEKQANDIKDAFTEGFLTSAAGNMGLTDEDTDQLFESFMGSVKEKASYKIKEVSKDKDSVELEVAVTGLDFTAVLKAYGADLQKQAMKHPDLDQAEALEMMLKSFTTAIENAEATDEPVIVSLTLEKEQNKWTVDDAAMKEISVIFIATLLGVEDFADISLED</sequence>
<feature type="chain" id="PRO_5039199921" description="DUF5105 domain-containing protein" evidence="1">
    <location>
        <begin position="22"/>
        <end position="222"/>
    </location>
</feature>
<keyword evidence="1" id="KW-0732">Signal</keyword>
<feature type="domain" description="DUF5105" evidence="2">
    <location>
        <begin position="22"/>
        <end position="205"/>
    </location>
</feature>
<accession>A0A1H9QID3</accession>
<dbReference type="Proteomes" id="UP000198948">
    <property type="component" value="Unassembled WGS sequence"/>
</dbReference>
<reference evidence="3 4" key="1">
    <citation type="submission" date="2016-10" db="EMBL/GenBank/DDBJ databases">
        <authorList>
            <person name="de Groot N.N."/>
        </authorList>
    </citation>
    <scope>NUCLEOTIDE SEQUENCE [LARGE SCALE GENOMIC DNA]</scope>
    <source>
        <strain evidence="3 4">DSM 13760</strain>
    </source>
</reference>
<proteinExistence type="predicted"/>
<evidence type="ECO:0000313" key="3">
    <source>
        <dbReference type="EMBL" id="SER59533.1"/>
    </source>
</evidence>
<protein>
    <recommendedName>
        <fullName evidence="2">DUF5105 domain-containing protein</fullName>
    </recommendedName>
</protein>
<dbReference type="AlphaFoldDB" id="A0A1H9QID3"/>
<keyword evidence="4" id="KW-1185">Reference proteome</keyword>
<evidence type="ECO:0000259" key="2">
    <source>
        <dbReference type="Pfam" id="PF17118"/>
    </source>
</evidence>
<dbReference type="PROSITE" id="PS51257">
    <property type="entry name" value="PROKAR_LIPOPROTEIN"/>
    <property type="match status" value="1"/>
</dbReference>
<organism evidence="3 4">
    <name type="scientific">Isobaculum melis</name>
    <dbReference type="NCBI Taxonomy" id="142588"/>
    <lineage>
        <taxon>Bacteria</taxon>
        <taxon>Bacillati</taxon>
        <taxon>Bacillota</taxon>
        <taxon>Bacilli</taxon>
        <taxon>Lactobacillales</taxon>
        <taxon>Carnobacteriaceae</taxon>
        <taxon>Isobaculum</taxon>
    </lineage>
</organism>
<dbReference type="STRING" id="142588.SAMN04488559_10258"/>
<dbReference type="Pfam" id="PF17118">
    <property type="entry name" value="DUF5105"/>
    <property type="match status" value="1"/>
</dbReference>
<name>A0A1H9QID3_9LACT</name>
<evidence type="ECO:0000256" key="1">
    <source>
        <dbReference type="SAM" id="SignalP"/>
    </source>
</evidence>
<feature type="signal peptide" evidence="1">
    <location>
        <begin position="1"/>
        <end position="21"/>
    </location>
</feature>
<dbReference type="EMBL" id="FOHA01000002">
    <property type="protein sequence ID" value="SER59533.1"/>
    <property type="molecule type" value="Genomic_DNA"/>
</dbReference>
<gene>
    <name evidence="3" type="ORF">SAMN04488559_10258</name>
</gene>
<dbReference type="RefSeq" id="WP_177165646.1">
    <property type="nucleotide sequence ID" value="NZ_FOHA01000002.1"/>
</dbReference>
<dbReference type="InterPro" id="IPR031343">
    <property type="entry name" value="DUF5105"/>
</dbReference>
<evidence type="ECO:0000313" key="4">
    <source>
        <dbReference type="Proteomes" id="UP000198948"/>
    </source>
</evidence>